<comment type="caution">
    <text evidence="1">The sequence shown here is derived from an EMBL/GenBank/DDBJ whole genome shotgun (WGS) entry which is preliminary data.</text>
</comment>
<evidence type="ECO:0000313" key="2">
    <source>
        <dbReference type="Proteomes" id="UP000019183"/>
    </source>
</evidence>
<reference evidence="1" key="1">
    <citation type="submission" date="2013-10" db="EMBL/GenBank/DDBJ databases">
        <title>Antibiotic resistance diversity of beta-lactamase producers in the General Hospital Vienna.</title>
        <authorList>
            <person name="Barisic I."/>
            <person name="Mitteregger D."/>
            <person name="Hirschl A.M."/>
            <person name="Noehammer C."/>
            <person name="Wiesinger-Mayr H."/>
        </authorList>
    </citation>
    <scope>NUCLEOTIDE SEQUENCE [LARGE SCALE GENOMIC DNA]</scope>
    <source>
        <strain evidence="1">IS43</strain>
    </source>
</reference>
<proteinExistence type="predicted"/>
<sequence length="48" mass="5109">MITGASSSKVCQTCSTRFTKAVHQTLCLTFGQSKLMSSVATAHALFNN</sequence>
<protein>
    <submittedName>
        <fullName evidence="1">Uncharacterized protein</fullName>
    </submittedName>
</protein>
<dbReference type="Proteomes" id="UP000019183">
    <property type="component" value="Unassembled WGS sequence"/>
</dbReference>
<name>W1DTF3_KLEPN</name>
<organism evidence="1 2">
    <name type="scientific">Klebsiella pneumoniae IS43</name>
    <dbReference type="NCBI Taxonomy" id="1432552"/>
    <lineage>
        <taxon>Bacteria</taxon>
        <taxon>Pseudomonadati</taxon>
        <taxon>Pseudomonadota</taxon>
        <taxon>Gammaproteobacteria</taxon>
        <taxon>Enterobacterales</taxon>
        <taxon>Enterobacteriaceae</taxon>
        <taxon>Klebsiella/Raoultella group</taxon>
        <taxon>Klebsiella</taxon>
        <taxon>Klebsiella pneumoniae complex</taxon>
    </lineage>
</organism>
<evidence type="ECO:0000313" key="1">
    <source>
        <dbReference type="EMBL" id="CDL12696.1"/>
    </source>
</evidence>
<keyword evidence="2" id="KW-1185">Reference proteome</keyword>
<dbReference type="AlphaFoldDB" id="W1DTF3"/>
<dbReference type="EMBL" id="CBWK010000821">
    <property type="protein sequence ID" value="CDL12696.1"/>
    <property type="molecule type" value="Genomic_DNA"/>
</dbReference>
<accession>W1DTF3</accession>